<dbReference type="Pfam" id="PF08241">
    <property type="entry name" value="Methyltransf_11"/>
    <property type="match status" value="1"/>
</dbReference>
<keyword evidence="2" id="KW-0489">Methyltransferase</keyword>
<proteinExistence type="predicted"/>
<dbReference type="EMBL" id="BSOP01000017">
    <property type="protein sequence ID" value="GLR50819.1"/>
    <property type="molecule type" value="Genomic_DNA"/>
</dbReference>
<evidence type="ECO:0000313" key="2">
    <source>
        <dbReference type="EMBL" id="GLR50819.1"/>
    </source>
</evidence>
<dbReference type="GO" id="GO:0032259">
    <property type="term" value="P:methylation"/>
    <property type="evidence" value="ECO:0007669"/>
    <property type="project" value="UniProtKB-KW"/>
</dbReference>
<dbReference type="PANTHER" id="PTHR42912:SF80">
    <property type="entry name" value="METHYLTRANSFERASE DOMAIN-CONTAINING PROTEIN"/>
    <property type="match status" value="1"/>
</dbReference>
<gene>
    <name evidence="2" type="ORF">GCM10007923_20270</name>
</gene>
<dbReference type="PANTHER" id="PTHR42912">
    <property type="entry name" value="METHYLTRANSFERASE"/>
    <property type="match status" value="1"/>
</dbReference>
<dbReference type="CDD" id="cd02440">
    <property type="entry name" value="AdoMet_MTases"/>
    <property type="match status" value="1"/>
</dbReference>
<name>A0ABQ5ZDB9_9HYPH</name>
<dbReference type="InterPro" id="IPR050508">
    <property type="entry name" value="Methyltransf_Superfamily"/>
</dbReference>
<dbReference type="SUPFAM" id="SSF53335">
    <property type="entry name" value="S-adenosyl-L-methionine-dependent methyltransferases"/>
    <property type="match status" value="1"/>
</dbReference>
<comment type="caution">
    <text evidence="2">The sequence shown here is derived from an EMBL/GenBank/DDBJ whole genome shotgun (WGS) entry which is preliminary data.</text>
</comment>
<keyword evidence="3" id="KW-1185">Reference proteome</keyword>
<dbReference type="GO" id="GO:0008168">
    <property type="term" value="F:methyltransferase activity"/>
    <property type="evidence" value="ECO:0007669"/>
    <property type="project" value="UniProtKB-KW"/>
</dbReference>
<reference evidence="3" key="1">
    <citation type="journal article" date="2019" name="Int. J. Syst. Evol. Microbiol.">
        <title>The Global Catalogue of Microorganisms (GCM) 10K type strain sequencing project: providing services to taxonomists for standard genome sequencing and annotation.</title>
        <authorList>
            <consortium name="The Broad Institute Genomics Platform"/>
            <consortium name="The Broad Institute Genome Sequencing Center for Infectious Disease"/>
            <person name="Wu L."/>
            <person name="Ma J."/>
        </authorList>
    </citation>
    <scope>NUCLEOTIDE SEQUENCE [LARGE SCALE GENOMIC DNA]</scope>
    <source>
        <strain evidence="3">NBRC 102122</strain>
    </source>
</reference>
<protein>
    <submittedName>
        <fullName evidence="2">SAM-dependent methyltransferase</fullName>
    </submittedName>
</protein>
<evidence type="ECO:0000259" key="1">
    <source>
        <dbReference type="Pfam" id="PF08241"/>
    </source>
</evidence>
<evidence type="ECO:0000313" key="3">
    <source>
        <dbReference type="Proteomes" id="UP001156702"/>
    </source>
</evidence>
<dbReference type="Gene3D" id="3.40.50.150">
    <property type="entry name" value="Vaccinia Virus protein VP39"/>
    <property type="match status" value="1"/>
</dbReference>
<dbReference type="InterPro" id="IPR013216">
    <property type="entry name" value="Methyltransf_11"/>
</dbReference>
<sequence>MHGPRANSHLKEDIRDYWSRRSETFDLAFGHRIPEGPEFDAWAAAIRENLGPEPRRVLELACGTGEVTRLLLFLGHEVTALDFSEAMLAVARKKHAGARGLRFLLADAENPMEPDESYDAIVCRHLVWTLTTPAEAFAEWHRMLKPGGTLLFFDGDWAAPTRLGRLASRAIAVIDKVVGADPHYDGAMSARHADIMERLPFGEGLTVERVLPLLAAAGFRDMTIGSHAPIAKAQRRTADLRNRLRTLLYRRFILCCRKQPRPVPAPPSA</sequence>
<accession>A0ABQ5ZDB9</accession>
<dbReference type="Proteomes" id="UP001156702">
    <property type="component" value="Unassembled WGS sequence"/>
</dbReference>
<organism evidence="2 3">
    <name type="scientific">Shinella yambaruensis</name>
    <dbReference type="NCBI Taxonomy" id="415996"/>
    <lineage>
        <taxon>Bacteria</taxon>
        <taxon>Pseudomonadati</taxon>
        <taxon>Pseudomonadota</taxon>
        <taxon>Alphaproteobacteria</taxon>
        <taxon>Hyphomicrobiales</taxon>
        <taxon>Rhizobiaceae</taxon>
        <taxon>Shinella</taxon>
    </lineage>
</organism>
<dbReference type="InterPro" id="IPR029063">
    <property type="entry name" value="SAM-dependent_MTases_sf"/>
</dbReference>
<dbReference type="RefSeq" id="WP_244766027.1">
    <property type="nucleotide sequence ID" value="NZ_BSOP01000017.1"/>
</dbReference>
<keyword evidence="2" id="KW-0808">Transferase</keyword>
<feature type="domain" description="Methyltransferase type 11" evidence="1">
    <location>
        <begin position="58"/>
        <end position="152"/>
    </location>
</feature>